<sequence>MKSELSDAKWFKSRRSGASRDCVEVAFLDTGRVGVRDSKDPSGPALVFGPGEWTAFTASITSGTFDR</sequence>
<name>A0ABS4QDU7_9NOCA</name>
<comment type="caution">
    <text evidence="2">The sequence shown here is derived from an EMBL/GenBank/DDBJ whole genome shotgun (WGS) entry which is preliminary data.</text>
</comment>
<evidence type="ECO:0000259" key="1">
    <source>
        <dbReference type="Pfam" id="PF04149"/>
    </source>
</evidence>
<dbReference type="Pfam" id="PF04149">
    <property type="entry name" value="DUF397"/>
    <property type="match status" value="1"/>
</dbReference>
<protein>
    <recommendedName>
        <fullName evidence="1">DUF397 domain-containing protein</fullName>
    </recommendedName>
</protein>
<organism evidence="2 3">
    <name type="scientific">Nocardia goodfellowii</name>
    <dbReference type="NCBI Taxonomy" id="882446"/>
    <lineage>
        <taxon>Bacteria</taxon>
        <taxon>Bacillati</taxon>
        <taxon>Actinomycetota</taxon>
        <taxon>Actinomycetes</taxon>
        <taxon>Mycobacteriales</taxon>
        <taxon>Nocardiaceae</taxon>
        <taxon>Nocardia</taxon>
    </lineage>
</organism>
<dbReference type="RefSeq" id="WP_209888854.1">
    <property type="nucleotide sequence ID" value="NZ_JAGGMR010000001.1"/>
</dbReference>
<reference evidence="2 3" key="1">
    <citation type="submission" date="2021-03" db="EMBL/GenBank/DDBJ databases">
        <title>Sequencing the genomes of 1000 actinobacteria strains.</title>
        <authorList>
            <person name="Klenk H.-P."/>
        </authorList>
    </citation>
    <scope>NUCLEOTIDE SEQUENCE [LARGE SCALE GENOMIC DNA]</scope>
    <source>
        <strain evidence="2 3">DSM 45516</strain>
    </source>
</reference>
<accession>A0ABS4QDU7</accession>
<gene>
    <name evidence="2" type="ORF">BJ987_002634</name>
</gene>
<dbReference type="EMBL" id="JAGGMR010000001">
    <property type="protein sequence ID" value="MBP2189733.1"/>
    <property type="molecule type" value="Genomic_DNA"/>
</dbReference>
<dbReference type="InterPro" id="IPR007278">
    <property type="entry name" value="DUF397"/>
</dbReference>
<proteinExistence type="predicted"/>
<dbReference type="Proteomes" id="UP001519325">
    <property type="component" value="Unassembled WGS sequence"/>
</dbReference>
<evidence type="ECO:0000313" key="2">
    <source>
        <dbReference type="EMBL" id="MBP2189733.1"/>
    </source>
</evidence>
<keyword evidence="3" id="KW-1185">Reference proteome</keyword>
<evidence type="ECO:0000313" key="3">
    <source>
        <dbReference type="Proteomes" id="UP001519325"/>
    </source>
</evidence>
<feature type="domain" description="DUF397" evidence="1">
    <location>
        <begin position="8"/>
        <end position="60"/>
    </location>
</feature>